<keyword evidence="6" id="KW-1185">Reference proteome</keyword>
<keyword evidence="3" id="KW-0732">Signal</keyword>
<gene>
    <name evidence="5" type="ORF">EDD73_10258</name>
</gene>
<dbReference type="InterPro" id="IPR001119">
    <property type="entry name" value="SLH_dom"/>
</dbReference>
<evidence type="ECO:0000313" key="6">
    <source>
        <dbReference type="Proteomes" id="UP000294813"/>
    </source>
</evidence>
<accession>A0A4R2RW45</accession>
<evidence type="ECO:0000256" key="1">
    <source>
        <dbReference type="ARBA" id="ARBA00022737"/>
    </source>
</evidence>
<feature type="compositionally biased region" description="Low complexity" evidence="2">
    <location>
        <begin position="84"/>
        <end position="101"/>
    </location>
</feature>
<organism evidence="5 6">
    <name type="scientific">Heliophilum fasciatum</name>
    <dbReference type="NCBI Taxonomy" id="35700"/>
    <lineage>
        <taxon>Bacteria</taxon>
        <taxon>Bacillati</taxon>
        <taxon>Bacillota</taxon>
        <taxon>Clostridia</taxon>
        <taxon>Eubacteriales</taxon>
        <taxon>Heliobacteriaceae</taxon>
        <taxon>Heliophilum</taxon>
    </lineage>
</organism>
<name>A0A4R2RW45_9FIRM</name>
<dbReference type="PROSITE" id="PS51272">
    <property type="entry name" value="SLH"/>
    <property type="match status" value="1"/>
</dbReference>
<feature type="region of interest" description="Disordered" evidence="2">
    <location>
        <begin position="84"/>
        <end position="143"/>
    </location>
</feature>
<dbReference type="Proteomes" id="UP000294813">
    <property type="component" value="Unassembled WGS sequence"/>
</dbReference>
<evidence type="ECO:0000313" key="5">
    <source>
        <dbReference type="EMBL" id="TCP68662.1"/>
    </source>
</evidence>
<dbReference type="EMBL" id="SLXT01000002">
    <property type="protein sequence ID" value="TCP68662.1"/>
    <property type="molecule type" value="Genomic_DNA"/>
</dbReference>
<reference evidence="5 6" key="1">
    <citation type="submission" date="2019-03" db="EMBL/GenBank/DDBJ databases">
        <title>Genomic Encyclopedia of Type Strains, Phase IV (KMG-IV): sequencing the most valuable type-strain genomes for metagenomic binning, comparative biology and taxonomic classification.</title>
        <authorList>
            <person name="Goeker M."/>
        </authorList>
    </citation>
    <scope>NUCLEOTIDE SEQUENCE [LARGE SCALE GENOMIC DNA]</scope>
    <source>
        <strain evidence="5 6">DSM 11170</strain>
    </source>
</reference>
<evidence type="ECO:0000256" key="3">
    <source>
        <dbReference type="SAM" id="SignalP"/>
    </source>
</evidence>
<evidence type="ECO:0000256" key="2">
    <source>
        <dbReference type="SAM" id="MobiDB-lite"/>
    </source>
</evidence>
<comment type="caution">
    <text evidence="5">The sequence shown here is derived from an EMBL/GenBank/DDBJ whole genome shotgun (WGS) entry which is preliminary data.</text>
</comment>
<dbReference type="AlphaFoldDB" id="A0A4R2RW45"/>
<proteinExistence type="predicted"/>
<sequence length="396" mass="42996">MRKKIIQCILTGLLALGLGTAAEAGDISIRVTDPAAEVSSWRPINVQYEGTMTSENIPTSMPQVGFGENQMMGFIYFKADGRQAPPVEAPTTEAPTTQAPAREASMTEGSATAALTREEPTAEASMAATPTEPKAPRPATVHQGSRVTLTLPYGVAYMKTPTAETLDQYVDIPSMVNWEVNAIVDSPNAPALKFIEATPHSLTVEIVNYRFDAVPMLEFLFNRPNYSAVRISDMVMWPQSPADLQGTISRQEFFQQSLSVTSSLRPVPNVSEAAATTILQRFTDGDRTHPALKPGVAGLVQEGLVIGRPGNILAPADALTRAEAVTELSRFFAWNGQKAPTAFGDTADSWAKDILNSAHAHGLALGYPDRTFRPEARITREEAYDLLRRIFEMPSM</sequence>
<keyword evidence="1" id="KW-0677">Repeat</keyword>
<feature type="domain" description="SLH" evidence="4">
    <location>
        <begin position="338"/>
        <end position="396"/>
    </location>
</feature>
<dbReference type="Pfam" id="PF00395">
    <property type="entry name" value="SLH"/>
    <property type="match status" value="2"/>
</dbReference>
<protein>
    <submittedName>
        <fullName evidence="5">S-layer family protein</fullName>
    </submittedName>
</protein>
<feature type="chain" id="PRO_5020680200" evidence="3">
    <location>
        <begin position="25"/>
        <end position="396"/>
    </location>
</feature>
<feature type="signal peptide" evidence="3">
    <location>
        <begin position="1"/>
        <end position="24"/>
    </location>
</feature>
<dbReference type="RefSeq" id="WP_165876243.1">
    <property type="nucleotide sequence ID" value="NZ_JAOQNU010000002.1"/>
</dbReference>
<evidence type="ECO:0000259" key="4">
    <source>
        <dbReference type="PROSITE" id="PS51272"/>
    </source>
</evidence>